<dbReference type="EMBL" id="MN739679">
    <property type="protein sequence ID" value="QHT20604.1"/>
    <property type="molecule type" value="Genomic_DNA"/>
</dbReference>
<sequence length="407" mass="48652">MDLIIKQTAIFKKMTIDYIINKYSLNCVKLCSKTPLYPCNIYEYKNMYIVNNFVLNQQYKLDLDTAKYSILHVCYKNLSYRNNLNQNVINKCVIESDYKRFISKNINYITKKYTNYINKYIWIIGRKYKNEKTLELENNSFLLPVFLESVSYVRKCNRKKNTKTYINDNVVYDDNVVLHQYRRRFLYTLKDYLGDVDFSYINQILSNSVCLDIEYANDIYDDFSNFPISNNSSCLFMIGVFDYKNTYKNFIASQLDKRNEGIVLETYLDYVHEKISNNGKIIIFHWSNADKIVLEKTLLRHPELYQFYNRHIINNIVYIDLLKVVKSTVFLNSYSLKYVLEKLLNIKYDTQCKNGLDAMCSIIYNDIEIKNSKTHKKLIDFETTNDIIQYNKLDTIYLYDIIKKFVN</sequence>
<name>A0A6C0DVD5_9ZZZZ</name>
<reference evidence="1" key="1">
    <citation type="journal article" date="2020" name="Nature">
        <title>Giant virus diversity and host interactions through global metagenomics.</title>
        <authorList>
            <person name="Schulz F."/>
            <person name="Roux S."/>
            <person name="Paez-Espino D."/>
            <person name="Jungbluth S."/>
            <person name="Walsh D.A."/>
            <person name="Denef V.J."/>
            <person name="McMahon K.D."/>
            <person name="Konstantinidis K.T."/>
            <person name="Eloe-Fadrosh E.A."/>
            <person name="Kyrpides N.C."/>
            <person name="Woyke T."/>
        </authorList>
    </citation>
    <scope>NUCLEOTIDE SEQUENCE</scope>
    <source>
        <strain evidence="1">GVMAG-M-3300023174-68</strain>
    </source>
</reference>
<evidence type="ECO:0000313" key="1">
    <source>
        <dbReference type="EMBL" id="QHT20604.1"/>
    </source>
</evidence>
<accession>A0A6C0DVD5</accession>
<proteinExistence type="predicted"/>
<organism evidence="1">
    <name type="scientific">viral metagenome</name>
    <dbReference type="NCBI Taxonomy" id="1070528"/>
    <lineage>
        <taxon>unclassified sequences</taxon>
        <taxon>metagenomes</taxon>
        <taxon>organismal metagenomes</taxon>
    </lineage>
</organism>
<protein>
    <submittedName>
        <fullName evidence="1">Uncharacterized protein</fullName>
    </submittedName>
</protein>
<dbReference type="AlphaFoldDB" id="A0A6C0DVD5"/>